<dbReference type="GO" id="GO:0005975">
    <property type="term" value="P:carbohydrate metabolic process"/>
    <property type="evidence" value="ECO:0007669"/>
    <property type="project" value="InterPro"/>
</dbReference>
<feature type="region of interest" description="Disordered" evidence="1">
    <location>
        <begin position="169"/>
        <end position="196"/>
    </location>
</feature>
<dbReference type="Gene3D" id="2.60.40.1360">
    <property type="match status" value="1"/>
</dbReference>
<protein>
    <submittedName>
        <fullName evidence="2">Uncharacterized protein</fullName>
    </submittedName>
</protein>
<proteinExistence type="predicted"/>
<dbReference type="EMBL" id="HBFB01006720">
    <property type="protein sequence ID" value="CAD8669754.1"/>
    <property type="molecule type" value="Transcribed_RNA"/>
</dbReference>
<reference evidence="2" key="1">
    <citation type="submission" date="2021-01" db="EMBL/GenBank/DDBJ databases">
        <authorList>
            <person name="Corre E."/>
            <person name="Pelletier E."/>
            <person name="Niang G."/>
            <person name="Scheremetjew M."/>
            <person name="Finn R."/>
            <person name="Kale V."/>
            <person name="Holt S."/>
            <person name="Cochrane G."/>
            <person name="Meng A."/>
            <person name="Brown T."/>
            <person name="Cohen L."/>
        </authorList>
    </citation>
    <scope>NUCLEOTIDE SEQUENCE</scope>
    <source>
        <strain evidence="2">SAG 11-49</strain>
    </source>
</reference>
<dbReference type="GO" id="GO:0003824">
    <property type="term" value="F:catalytic activity"/>
    <property type="evidence" value="ECO:0007669"/>
    <property type="project" value="InterPro"/>
</dbReference>
<sequence length="196" mass="20887">MEYDEFLEVMTVTLQRLADGPTPDTLLLRLAHNFQVGEDGELAAPASVQLSDVLPGLRIKAVREMQLSAAAPKSFVSSRHAWHVRNTSMEVAQHGHNATSEEAAALQGPWASVGRLIISAGADSDSVGGPQCKTPGPASGELWRELAPGSQVIDLLPMEIRTFEVDVEHPSGAVGGGAATAQARRRRGRSSRRSMS</sequence>
<dbReference type="InterPro" id="IPR011013">
    <property type="entry name" value="Gal_mutarotase_sf_dom"/>
</dbReference>
<feature type="compositionally biased region" description="Basic residues" evidence="1">
    <location>
        <begin position="183"/>
        <end position="196"/>
    </location>
</feature>
<evidence type="ECO:0000256" key="1">
    <source>
        <dbReference type="SAM" id="MobiDB-lite"/>
    </source>
</evidence>
<gene>
    <name evidence="2" type="ORF">CLEI1391_LOCUS3757</name>
</gene>
<evidence type="ECO:0000313" key="2">
    <source>
        <dbReference type="EMBL" id="CAD8669754.1"/>
    </source>
</evidence>
<organism evidence="2">
    <name type="scientific">Chlamydomonas leiostraca</name>
    <dbReference type="NCBI Taxonomy" id="1034604"/>
    <lineage>
        <taxon>Eukaryota</taxon>
        <taxon>Viridiplantae</taxon>
        <taxon>Chlorophyta</taxon>
        <taxon>core chlorophytes</taxon>
        <taxon>Chlorophyceae</taxon>
        <taxon>CS clade</taxon>
        <taxon>Chlamydomonadales</taxon>
        <taxon>Chlamydomonadaceae</taxon>
        <taxon>Chlamydomonas</taxon>
    </lineage>
</organism>
<accession>A0A7S0R8T4</accession>
<dbReference type="SUPFAM" id="SSF74650">
    <property type="entry name" value="Galactose mutarotase-like"/>
    <property type="match status" value="1"/>
</dbReference>
<name>A0A7S0R8T4_9CHLO</name>
<dbReference type="GO" id="GO:0030246">
    <property type="term" value="F:carbohydrate binding"/>
    <property type="evidence" value="ECO:0007669"/>
    <property type="project" value="InterPro"/>
</dbReference>
<dbReference type="AlphaFoldDB" id="A0A7S0R8T4"/>